<keyword evidence="5" id="KW-1185">Reference proteome</keyword>
<dbReference type="GO" id="GO:0008234">
    <property type="term" value="F:cysteine-type peptidase activity"/>
    <property type="evidence" value="ECO:0007669"/>
    <property type="project" value="InterPro"/>
</dbReference>
<evidence type="ECO:0000256" key="2">
    <source>
        <dbReference type="SAM" id="MobiDB-lite"/>
    </source>
</evidence>
<dbReference type="InterPro" id="IPR039417">
    <property type="entry name" value="Peptidase_C1A_papain-like"/>
</dbReference>
<organism evidence="4 5">
    <name type="scientific">Ditylenchus destructor</name>
    <dbReference type="NCBI Taxonomy" id="166010"/>
    <lineage>
        <taxon>Eukaryota</taxon>
        <taxon>Metazoa</taxon>
        <taxon>Ecdysozoa</taxon>
        <taxon>Nematoda</taxon>
        <taxon>Chromadorea</taxon>
        <taxon>Rhabditida</taxon>
        <taxon>Tylenchina</taxon>
        <taxon>Tylenchomorpha</taxon>
        <taxon>Sphaerularioidea</taxon>
        <taxon>Anguinidae</taxon>
        <taxon>Anguininae</taxon>
        <taxon>Ditylenchus</taxon>
    </lineage>
</organism>
<dbReference type="SUPFAM" id="SSF54001">
    <property type="entry name" value="Cysteine proteinases"/>
    <property type="match status" value="1"/>
</dbReference>
<dbReference type="EMBL" id="JAKKPZ010000129">
    <property type="protein sequence ID" value="KAI1701007.1"/>
    <property type="molecule type" value="Genomic_DNA"/>
</dbReference>
<name>A0AAD4MPQ7_9BILA</name>
<evidence type="ECO:0000259" key="3">
    <source>
        <dbReference type="SMART" id="SM00645"/>
    </source>
</evidence>
<dbReference type="CDD" id="cd02248">
    <property type="entry name" value="Peptidase_C1A"/>
    <property type="match status" value="1"/>
</dbReference>
<proteinExistence type="inferred from homology"/>
<feature type="region of interest" description="Disordered" evidence="2">
    <location>
        <begin position="72"/>
        <end position="144"/>
    </location>
</feature>
<dbReference type="InterPro" id="IPR000668">
    <property type="entry name" value="Peptidase_C1A_C"/>
</dbReference>
<reference evidence="4" key="1">
    <citation type="submission" date="2022-01" db="EMBL/GenBank/DDBJ databases">
        <title>Genome Sequence Resource for Two Populations of Ditylenchus destructor, the Migratory Endoparasitic Phytonematode.</title>
        <authorList>
            <person name="Zhang H."/>
            <person name="Lin R."/>
            <person name="Xie B."/>
        </authorList>
    </citation>
    <scope>NUCLEOTIDE SEQUENCE</scope>
    <source>
        <strain evidence="4">BazhouSP</strain>
    </source>
</reference>
<feature type="region of interest" description="Disordered" evidence="2">
    <location>
        <begin position="159"/>
        <end position="191"/>
    </location>
</feature>
<dbReference type="Gene3D" id="3.90.70.10">
    <property type="entry name" value="Cysteine proteinases"/>
    <property type="match status" value="1"/>
</dbReference>
<accession>A0AAD4MPQ7</accession>
<dbReference type="InterPro" id="IPR013128">
    <property type="entry name" value="Peptidase_C1A"/>
</dbReference>
<dbReference type="Pfam" id="PF00112">
    <property type="entry name" value="Peptidase_C1"/>
    <property type="match status" value="1"/>
</dbReference>
<evidence type="ECO:0000313" key="5">
    <source>
        <dbReference type="Proteomes" id="UP001201812"/>
    </source>
</evidence>
<keyword evidence="4" id="KW-0645">Protease</keyword>
<dbReference type="SMART" id="SM00645">
    <property type="entry name" value="Pept_C1"/>
    <property type="match status" value="1"/>
</dbReference>
<evidence type="ECO:0000313" key="4">
    <source>
        <dbReference type="EMBL" id="KAI1701007.1"/>
    </source>
</evidence>
<dbReference type="GO" id="GO:0006508">
    <property type="term" value="P:proteolysis"/>
    <property type="evidence" value="ECO:0007669"/>
    <property type="project" value="UniProtKB-KW"/>
</dbReference>
<feature type="domain" description="Peptidase C1A papain C-terminal" evidence="3">
    <location>
        <begin position="197"/>
        <end position="447"/>
    </location>
</feature>
<dbReference type="AlphaFoldDB" id="A0AAD4MPQ7"/>
<dbReference type="Proteomes" id="UP001201812">
    <property type="component" value="Unassembled WGS sequence"/>
</dbReference>
<evidence type="ECO:0000256" key="1">
    <source>
        <dbReference type="ARBA" id="ARBA00008455"/>
    </source>
</evidence>
<sequence>MFLVKCSIELAVLDNRTDEEYAIYSNSVVFNEIFDSIPKDETVRRVKRNVTKPSPSAPAQQLANIMQQSLQNKHNKNKATNANNGTSQPSNTTGQSKQPSAPPALPQSSKNNGSPQASSQKSQSSSLPNTSQPPTASNTVGQPPTQIKKKAAVTNLKSNALPSAQPNTQTNPTNVPTKPAQPSGLSLYLSHPSNQNIPKQLNLADLGFIGDVKNQGLTCGSCWALVAAKIGEALHFKATGRFLKFSAQYFVDCDIHETNGIKNEGCISGNAMHAFYHIRANGIALESSYPYADPPKQSPCYAHTLKDIVRLQDILKLTKKLPFKKRPEEEIFLKTGVAKYGPLIVGINASLPSFKNHYGSHVYADVACRPRQTGETGHMMILIGYGTDPVDGDFWWLLNSWGTGWAYNGFVKMAAQWENKPFYKRKGVERLNKGNMCGIANYVYRQTIFDKW</sequence>
<feature type="compositionally biased region" description="Polar residues" evidence="2">
    <location>
        <begin position="135"/>
        <end position="144"/>
    </location>
</feature>
<comment type="caution">
    <text evidence="4">The sequence shown here is derived from an EMBL/GenBank/DDBJ whole genome shotgun (WGS) entry which is preliminary data.</text>
</comment>
<dbReference type="InterPro" id="IPR038765">
    <property type="entry name" value="Papain-like_cys_pep_sf"/>
</dbReference>
<comment type="similarity">
    <text evidence="1">Belongs to the peptidase C1 family.</text>
</comment>
<dbReference type="PANTHER" id="PTHR12411">
    <property type="entry name" value="CYSTEINE PROTEASE FAMILY C1-RELATED"/>
    <property type="match status" value="1"/>
</dbReference>
<gene>
    <name evidence="4" type="ORF">DdX_16376</name>
</gene>
<feature type="compositionally biased region" description="Low complexity" evidence="2">
    <location>
        <begin position="106"/>
        <end position="134"/>
    </location>
</feature>
<protein>
    <submittedName>
        <fullName evidence="4">Papain family cysteine protease domain-containing protein</fullName>
    </submittedName>
</protein>
<feature type="compositionally biased region" description="Low complexity" evidence="2">
    <location>
        <begin position="166"/>
        <end position="178"/>
    </location>
</feature>
<keyword evidence="4" id="KW-0378">Hydrolase</keyword>
<feature type="compositionally biased region" description="Polar residues" evidence="2">
    <location>
        <begin position="85"/>
        <end position="94"/>
    </location>
</feature>